<gene>
    <name evidence="3" type="ORF">FHX74_000619</name>
</gene>
<sequence>MTGTDPGRPTVALVGALDTKAEEYRFVRDRLRASELATLVVDVGVLGSPRLEADLSRDRVAAAGGVALDGLVDRHDRNAAMEAMATGAARLVAERQVAGEVSAVVVLGGSNAGFVMSRIAPALPFGVPKVLVSTMVAGDTRPYVGTSDLIMFAPVVDLAGLNSVSAPVLARAADAVAGMLAGAPVPPPPAGARIAATMVGLTTPLVTAVQQHVVAGGGELHVFHCTGTGGRAMEAMIGDGVFDAVADLTPTELVDAELGGICTAGPDRMTAAGRRGLPQLVSAGALDMINFGPRDTVPARFAGRRLHQHNPVITLVRTSPEENARIGAVIATRLNASTGPVEVLVPARGFSAIAVRGEPFHDPDADRALIAALERDLAPRIPLHVLDLAVNDPEFAAEAIATLDRLTGRTHVPPSRPTALSER</sequence>
<dbReference type="EMBL" id="JACGWT010000001">
    <property type="protein sequence ID" value="MBA8793025.1"/>
    <property type="molecule type" value="Genomic_DNA"/>
</dbReference>
<evidence type="ECO:0000313" key="4">
    <source>
        <dbReference type="Proteomes" id="UP000523079"/>
    </source>
</evidence>
<feature type="domain" description="UPF0261" evidence="2">
    <location>
        <begin position="193"/>
        <end position="406"/>
    </location>
</feature>
<dbReference type="Pfam" id="PF23189">
    <property type="entry name" value="UPF0261_C"/>
    <property type="match status" value="1"/>
</dbReference>
<name>A0A7W3IPY6_9ACTN</name>
<organism evidence="3 4">
    <name type="scientific">Microlunatus kandeliicorticis</name>
    <dbReference type="NCBI Taxonomy" id="1759536"/>
    <lineage>
        <taxon>Bacteria</taxon>
        <taxon>Bacillati</taxon>
        <taxon>Actinomycetota</taxon>
        <taxon>Actinomycetes</taxon>
        <taxon>Propionibacteriales</taxon>
        <taxon>Propionibacteriaceae</taxon>
        <taxon>Microlunatus</taxon>
    </lineage>
</organism>
<proteinExistence type="predicted"/>
<dbReference type="PIRSF" id="PIRSF033271">
    <property type="entry name" value="UCP033271"/>
    <property type="match status" value="1"/>
</dbReference>
<keyword evidence="4" id="KW-1185">Reference proteome</keyword>
<dbReference type="PANTHER" id="PTHR31862:SF1">
    <property type="entry name" value="UPF0261 DOMAIN PROTEIN (AFU_ORTHOLOGUE AFUA_1G10120)"/>
    <property type="match status" value="1"/>
</dbReference>
<reference evidence="3 4" key="1">
    <citation type="submission" date="2020-07" db="EMBL/GenBank/DDBJ databases">
        <title>Sequencing the genomes of 1000 actinobacteria strains.</title>
        <authorList>
            <person name="Klenk H.-P."/>
        </authorList>
    </citation>
    <scope>NUCLEOTIDE SEQUENCE [LARGE SCALE GENOMIC DNA]</scope>
    <source>
        <strain evidence="3 4">DSM 100723</strain>
    </source>
</reference>
<evidence type="ECO:0000259" key="2">
    <source>
        <dbReference type="Pfam" id="PF23189"/>
    </source>
</evidence>
<feature type="domain" description="UPF0261" evidence="1">
    <location>
        <begin position="9"/>
        <end position="181"/>
    </location>
</feature>
<dbReference type="Proteomes" id="UP000523079">
    <property type="component" value="Unassembled WGS sequence"/>
</dbReference>
<dbReference type="Pfam" id="PF06792">
    <property type="entry name" value="UPF0261"/>
    <property type="match status" value="1"/>
</dbReference>
<dbReference type="Gene3D" id="3.40.50.12030">
    <property type="entry name" value="Uncharacterised protein family UPF0261, NC domain"/>
    <property type="match status" value="1"/>
</dbReference>
<comment type="caution">
    <text evidence="3">The sequence shown here is derived from an EMBL/GenBank/DDBJ whole genome shotgun (WGS) entry which is preliminary data.</text>
</comment>
<dbReference type="CDD" id="cd15488">
    <property type="entry name" value="Tm-1-like"/>
    <property type="match status" value="1"/>
</dbReference>
<dbReference type="Gene3D" id="3.40.50.12020">
    <property type="entry name" value="Uncharacterised protein family UPF0261, NN domain"/>
    <property type="match status" value="1"/>
</dbReference>
<accession>A0A7W3IPY6</accession>
<dbReference type="InterPro" id="IPR056778">
    <property type="entry name" value="UPF0261_C"/>
</dbReference>
<dbReference type="AlphaFoldDB" id="A0A7W3IPY6"/>
<dbReference type="InterPro" id="IPR051353">
    <property type="entry name" value="Tobamovirus_resist_UPF0261"/>
</dbReference>
<dbReference type="InterPro" id="IPR044122">
    <property type="entry name" value="UPF0261_N"/>
</dbReference>
<evidence type="ECO:0000313" key="3">
    <source>
        <dbReference type="EMBL" id="MBA8793025.1"/>
    </source>
</evidence>
<evidence type="ECO:0000259" key="1">
    <source>
        <dbReference type="Pfam" id="PF06792"/>
    </source>
</evidence>
<dbReference type="NCBIfam" id="NF002674">
    <property type="entry name" value="PRK02399.1-2"/>
    <property type="match status" value="1"/>
</dbReference>
<dbReference type="RefSeq" id="WP_182558587.1">
    <property type="nucleotide sequence ID" value="NZ_JACGWT010000001.1"/>
</dbReference>
<dbReference type="PANTHER" id="PTHR31862">
    <property type="entry name" value="UPF0261 DOMAIN PROTEIN (AFU_ORTHOLOGUE AFUA_1G10120)"/>
    <property type="match status" value="1"/>
</dbReference>
<dbReference type="InterPro" id="IPR008322">
    <property type="entry name" value="UPF0261"/>
</dbReference>
<protein>
    <submittedName>
        <fullName evidence="3">Uncharacterized protein (UPF0261 family)</fullName>
    </submittedName>
</protein>